<dbReference type="Gene3D" id="3.40.50.720">
    <property type="entry name" value="NAD(P)-binding Rossmann-like Domain"/>
    <property type="match status" value="1"/>
</dbReference>
<reference evidence="2 3" key="1">
    <citation type="submission" date="2017-10" db="EMBL/GenBank/DDBJ databases">
        <title>Draft genome of Longimonas halophila.</title>
        <authorList>
            <person name="Goh K.M."/>
            <person name="Shamsir M.S."/>
            <person name="Lim S.W."/>
        </authorList>
    </citation>
    <scope>NUCLEOTIDE SEQUENCE [LARGE SCALE GENOMIC DNA]</scope>
    <source>
        <strain evidence="2 3">KCTC 42399</strain>
    </source>
</reference>
<gene>
    <name evidence="2" type="ORF">CRI93_10765</name>
</gene>
<dbReference type="Proteomes" id="UP000221024">
    <property type="component" value="Unassembled WGS sequence"/>
</dbReference>
<dbReference type="Gene3D" id="3.90.25.10">
    <property type="entry name" value="UDP-galactose 4-epimerase, domain 1"/>
    <property type="match status" value="1"/>
</dbReference>
<dbReference type="Pfam" id="PF13460">
    <property type="entry name" value="NAD_binding_10"/>
    <property type="match status" value="1"/>
</dbReference>
<dbReference type="InterPro" id="IPR016040">
    <property type="entry name" value="NAD(P)-bd_dom"/>
</dbReference>
<evidence type="ECO:0000259" key="1">
    <source>
        <dbReference type="Pfam" id="PF13460"/>
    </source>
</evidence>
<evidence type="ECO:0000313" key="3">
    <source>
        <dbReference type="Proteomes" id="UP000221024"/>
    </source>
</evidence>
<accession>A0A2H3NWC6</accession>
<sequence length="287" mass="30432">MATSQPPSTLVIGATGTVGSAVTQQLAAQEQPVRAATRRPDAYDAPSSHVHATAFEYTDASTYAPALDGVARVFMLAPPDMQAYDHLVPFLDAVAEAGVEQVVLMTAMGVEHAPPEVPLRQAELHLQELNVAATIVRPGWFMQNFLTYWRGMIESSGMMRLPAGSAATSFVDARDIAAVSVAALTEDGHAGAAYTITGPEALTYHEAADVLSEAWSRDIRYEPVSDEIALDLFTSAGLDADYAEMLVGLFQGVRAGQAAAVSPDVKQVTGQPPRSFHQFAADTAGAW</sequence>
<comment type="caution">
    <text evidence="2">The sequence shown here is derived from an EMBL/GenBank/DDBJ whole genome shotgun (WGS) entry which is preliminary data.</text>
</comment>
<keyword evidence="3" id="KW-1185">Reference proteome</keyword>
<dbReference type="PANTHER" id="PTHR43162">
    <property type="match status" value="1"/>
</dbReference>
<organism evidence="2 3">
    <name type="scientific">Longimonas halophila</name>
    <dbReference type="NCBI Taxonomy" id="1469170"/>
    <lineage>
        <taxon>Bacteria</taxon>
        <taxon>Pseudomonadati</taxon>
        <taxon>Rhodothermota</taxon>
        <taxon>Rhodothermia</taxon>
        <taxon>Rhodothermales</taxon>
        <taxon>Salisaetaceae</taxon>
        <taxon>Longimonas</taxon>
    </lineage>
</organism>
<dbReference type="RefSeq" id="WP_098062642.1">
    <property type="nucleotide sequence ID" value="NZ_PDEP01000009.1"/>
</dbReference>
<dbReference type="EMBL" id="PDEP01000009">
    <property type="protein sequence ID" value="PEN06294.1"/>
    <property type="molecule type" value="Genomic_DNA"/>
</dbReference>
<proteinExistence type="predicted"/>
<protein>
    <recommendedName>
        <fullName evidence="1">NAD(P)-binding domain-containing protein</fullName>
    </recommendedName>
</protein>
<dbReference type="SUPFAM" id="SSF51735">
    <property type="entry name" value="NAD(P)-binding Rossmann-fold domains"/>
    <property type="match status" value="1"/>
</dbReference>
<dbReference type="CDD" id="cd05269">
    <property type="entry name" value="TMR_SDR_a"/>
    <property type="match status" value="1"/>
</dbReference>
<feature type="domain" description="NAD(P)-binding" evidence="1">
    <location>
        <begin position="13"/>
        <end position="186"/>
    </location>
</feature>
<dbReference type="PANTHER" id="PTHR43162:SF1">
    <property type="entry name" value="PRESTALK A DIFFERENTIATION PROTEIN A"/>
    <property type="match status" value="1"/>
</dbReference>
<dbReference type="InterPro" id="IPR036291">
    <property type="entry name" value="NAD(P)-bd_dom_sf"/>
</dbReference>
<evidence type="ECO:0000313" key="2">
    <source>
        <dbReference type="EMBL" id="PEN06294.1"/>
    </source>
</evidence>
<dbReference type="InterPro" id="IPR051604">
    <property type="entry name" value="Ergot_Alk_Oxidoreductase"/>
</dbReference>
<name>A0A2H3NWC6_9BACT</name>
<dbReference type="OrthoDB" id="9780595at2"/>
<dbReference type="AlphaFoldDB" id="A0A2H3NWC6"/>